<dbReference type="GO" id="GO:0016410">
    <property type="term" value="F:N-acyltransferase activity"/>
    <property type="evidence" value="ECO:0007669"/>
    <property type="project" value="InterPro"/>
</dbReference>
<accession>A0A7Y0S9E4</accession>
<dbReference type="AlphaFoldDB" id="A0A7Y0S9E4"/>
<gene>
    <name evidence="8" type="ORF">HKB21_24360</name>
    <name evidence="7" type="ORF">I7278_13090</name>
</gene>
<keyword evidence="1" id="KW-0444">Lipid biosynthesis</keyword>
<dbReference type="PANTHER" id="PTHR43378:SF2">
    <property type="entry name" value="UDP-3-O-ACYLGLUCOSAMINE N-ACYLTRANSFERASE 1, MITOCHONDRIAL-RELATED"/>
    <property type="match status" value="1"/>
</dbReference>
<keyword evidence="6" id="KW-0012">Acyltransferase</keyword>
<protein>
    <recommendedName>
        <fullName evidence="10">UDP-3-O-(3-hydroxymyristoyl)glucosamine N-acyltransferase</fullName>
    </recommendedName>
</protein>
<keyword evidence="2" id="KW-0441">Lipid A biosynthesis</keyword>
<reference evidence="8 9" key="3">
    <citation type="submission" date="2020-04" db="EMBL/GenBank/DDBJ databases">
        <title>Whole-genome sequencing of Vibrio spp. from China reveals different genetic environments of blaCTX-M-14 among diverse lineages.</title>
        <authorList>
            <person name="Zheng Z."/>
            <person name="Ye L."/>
            <person name="Chen S."/>
        </authorList>
    </citation>
    <scope>NUCLEOTIDE SEQUENCE [LARGE SCALE GENOMIC DNA]</scope>
    <source>
        <strain evidence="8 9">Vb0574</strain>
    </source>
</reference>
<evidence type="ECO:0000313" key="8">
    <source>
        <dbReference type="EMBL" id="NMU28748.1"/>
    </source>
</evidence>
<keyword evidence="5" id="KW-0443">Lipid metabolism</keyword>
<evidence type="ECO:0000256" key="3">
    <source>
        <dbReference type="ARBA" id="ARBA00022679"/>
    </source>
</evidence>
<evidence type="ECO:0000256" key="4">
    <source>
        <dbReference type="ARBA" id="ARBA00022737"/>
    </source>
</evidence>
<evidence type="ECO:0000256" key="1">
    <source>
        <dbReference type="ARBA" id="ARBA00022516"/>
    </source>
</evidence>
<dbReference type="Pfam" id="PF00132">
    <property type="entry name" value="Hexapep"/>
    <property type="match status" value="2"/>
</dbReference>
<evidence type="ECO:0008006" key="10">
    <source>
        <dbReference type="Google" id="ProtNLM"/>
    </source>
</evidence>
<dbReference type="Proteomes" id="UP000856022">
    <property type="component" value="Unassembled WGS sequence"/>
</dbReference>
<evidence type="ECO:0000256" key="5">
    <source>
        <dbReference type="ARBA" id="ARBA00023098"/>
    </source>
</evidence>
<dbReference type="GO" id="GO:0016020">
    <property type="term" value="C:membrane"/>
    <property type="evidence" value="ECO:0007669"/>
    <property type="project" value="GOC"/>
</dbReference>
<sequence length="309" mass="33905">MTFRKITMQSISEILGVDFLGENVVINALNLANRELKGNNLTYVGHESYLRYLDQKEIACALITEEHFNLLEPNLRRKIAFLLVDEPEREFYKLHHYLYERTDFYLPNLEVNSSVGENVTIHPTAVIEDGVIIKNNVQVGPNAVIHTGSVIGNNVVINAGVIIGEEGFQVLYNDEVPCLVKHVGGVLIHDNVCIGANTCIAKSLFDGYTEIGASTKIDNLVSIAHNCKIGENCVLTSGVIMTGSSMLDDGVWLAPNAVVLNKIKVGKESLVGALALVTKNVEKYTKAFGLPAIKKGKTMAKLVNKNNER</sequence>
<keyword evidence="3" id="KW-0808">Transferase</keyword>
<dbReference type="GO" id="GO:0009245">
    <property type="term" value="P:lipid A biosynthetic process"/>
    <property type="evidence" value="ECO:0007669"/>
    <property type="project" value="UniProtKB-KW"/>
</dbReference>
<dbReference type="InterPro" id="IPR001451">
    <property type="entry name" value="Hexapep"/>
</dbReference>
<evidence type="ECO:0000256" key="6">
    <source>
        <dbReference type="ARBA" id="ARBA00023315"/>
    </source>
</evidence>
<reference evidence="7" key="2">
    <citation type="submission" date="2019-12" db="EMBL/GenBank/DDBJ databases">
        <authorList>
            <consortium name="NCBI Pathogen Detection Project"/>
        </authorList>
    </citation>
    <scope>NUCLEOTIDE SEQUENCE</scope>
    <source>
        <strain evidence="7">1930</strain>
    </source>
</reference>
<name>A0A7Y0S9E4_VIBPH</name>
<dbReference type="SUPFAM" id="SSF51161">
    <property type="entry name" value="Trimeric LpxA-like enzymes"/>
    <property type="match status" value="1"/>
</dbReference>
<evidence type="ECO:0000313" key="7">
    <source>
        <dbReference type="EMBL" id="HAS6677747.1"/>
    </source>
</evidence>
<keyword evidence="4" id="KW-0677">Repeat</keyword>
<comment type="caution">
    <text evidence="8">The sequence shown here is derived from an EMBL/GenBank/DDBJ whole genome shotgun (WGS) entry which is preliminary data.</text>
</comment>
<evidence type="ECO:0000256" key="2">
    <source>
        <dbReference type="ARBA" id="ARBA00022556"/>
    </source>
</evidence>
<dbReference type="RefSeq" id="WP_108744580.1">
    <property type="nucleotide sequence ID" value="NZ_CP020034.1"/>
</dbReference>
<organism evidence="8 9">
    <name type="scientific">Vibrio parahaemolyticus</name>
    <dbReference type="NCBI Taxonomy" id="670"/>
    <lineage>
        <taxon>Bacteria</taxon>
        <taxon>Pseudomonadati</taxon>
        <taxon>Pseudomonadota</taxon>
        <taxon>Gammaproteobacteria</taxon>
        <taxon>Vibrionales</taxon>
        <taxon>Vibrionaceae</taxon>
        <taxon>Vibrio</taxon>
    </lineage>
</organism>
<dbReference type="InterPro" id="IPR011004">
    <property type="entry name" value="Trimer_LpxA-like_sf"/>
</dbReference>
<dbReference type="InterPro" id="IPR007691">
    <property type="entry name" value="LpxD"/>
</dbReference>
<dbReference type="EMBL" id="DACQKT010000005">
    <property type="protein sequence ID" value="HAS6677747.1"/>
    <property type="molecule type" value="Genomic_DNA"/>
</dbReference>
<reference evidence="7" key="1">
    <citation type="journal article" date="2018" name="Genome Biol.">
        <title>SKESA: strategic k-mer extension for scrupulous assemblies.</title>
        <authorList>
            <person name="Souvorov A."/>
            <person name="Agarwala R."/>
            <person name="Lipman D.J."/>
        </authorList>
    </citation>
    <scope>NUCLEOTIDE SEQUENCE</scope>
    <source>
        <strain evidence="7">1930</strain>
    </source>
</reference>
<evidence type="ECO:0000313" key="9">
    <source>
        <dbReference type="Proteomes" id="UP000555836"/>
    </source>
</evidence>
<dbReference type="InterPro" id="IPR018357">
    <property type="entry name" value="Hexapep_transf_CS"/>
</dbReference>
<dbReference type="CDD" id="cd03352">
    <property type="entry name" value="LbH_LpxD"/>
    <property type="match status" value="1"/>
</dbReference>
<dbReference type="PROSITE" id="PS00101">
    <property type="entry name" value="HEXAPEP_TRANSFERASES"/>
    <property type="match status" value="1"/>
</dbReference>
<dbReference type="Gene3D" id="3.40.1390.10">
    <property type="entry name" value="MurE/MurF, N-terminal domain"/>
    <property type="match status" value="1"/>
</dbReference>
<dbReference type="Gene3D" id="2.160.10.10">
    <property type="entry name" value="Hexapeptide repeat proteins"/>
    <property type="match status" value="1"/>
</dbReference>
<dbReference type="EMBL" id="JABCLD010002028">
    <property type="protein sequence ID" value="NMU28748.1"/>
    <property type="molecule type" value="Genomic_DNA"/>
</dbReference>
<proteinExistence type="predicted"/>
<dbReference type="Proteomes" id="UP000555836">
    <property type="component" value="Unassembled WGS sequence"/>
</dbReference>
<dbReference type="PANTHER" id="PTHR43378">
    <property type="entry name" value="UDP-3-O-ACYLGLUCOSAMINE N-ACYLTRANSFERASE"/>
    <property type="match status" value="1"/>
</dbReference>